<accession>A0ABP9LRE9</accession>
<dbReference type="RefSeq" id="WP_259555190.1">
    <property type="nucleotide sequence ID" value="NZ_BAABHW010000009.1"/>
</dbReference>
<dbReference type="Proteomes" id="UP001499910">
    <property type="component" value="Unassembled WGS sequence"/>
</dbReference>
<name>A0ABP9LRE9_9RHOB</name>
<evidence type="ECO:0000313" key="2">
    <source>
        <dbReference type="Proteomes" id="UP001499910"/>
    </source>
</evidence>
<reference evidence="2" key="1">
    <citation type="journal article" date="2019" name="Int. J. Syst. Evol. Microbiol.">
        <title>The Global Catalogue of Microorganisms (GCM) 10K type strain sequencing project: providing services to taxonomists for standard genome sequencing and annotation.</title>
        <authorList>
            <consortium name="The Broad Institute Genomics Platform"/>
            <consortium name="The Broad Institute Genome Sequencing Center for Infectious Disease"/>
            <person name="Wu L."/>
            <person name="Ma J."/>
        </authorList>
    </citation>
    <scope>NUCLEOTIDE SEQUENCE [LARGE SCALE GENOMIC DNA]</scope>
    <source>
        <strain evidence="2">JCM 18015</strain>
    </source>
</reference>
<comment type="caution">
    <text evidence="1">The sequence shown here is derived from an EMBL/GenBank/DDBJ whole genome shotgun (WGS) entry which is preliminary data.</text>
</comment>
<proteinExistence type="predicted"/>
<dbReference type="EMBL" id="BAABHW010000009">
    <property type="protein sequence ID" value="GAA5082135.1"/>
    <property type="molecule type" value="Genomic_DNA"/>
</dbReference>
<evidence type="ECO:0000313" key="1">
    <source>
        <dbReference type="EMBL" id="GAA5082135.1"/>
    </source>
</evidence>
<sequence>MARELPRYSDEERERLRRALLEHVENKKIRYHRLAQDIADKANYGLEGDSGRRRVERFLKGTHRQNDDFIDAIARYLGSVPPPLIEESAATLADFFSRSVRQPHRVDTLIGRYQVYASTDRRAHGHEGFRETMTMNEWGEFSAPPVKPMLSRIPYAVVDLKPMQKHDALLVSETIFNFSVDPATDEFPAVPPRNNDAGVIVAFGFADREASRYLMATRTVLEARLYRLYKVADDPLTLRGELSFNGGIGRSANMTHSDPLHPEYEVELVRIEDPIED</sequence>
<gene>
    <name evidence="1" type="ORF">GCM10023209_37490</name>
</gene>
<protein>
    <submittedName>
        <fullName evidence="1">Uncharacterized protein</fullName>
    </submittedName>
</protein>
<organism evidence="1 2">
    <name type="scientific">[Roseibacterium] beibuensis</name>
    <dbReference type="NCBI Taxonomy" id="1193142"/>
    <lineage>
        <taxon>Bacteria</taxon>
        <taxon>Pseudomonadati</taxon>
        <taxon>Pseudomonadota</taxon>
        <taxon>Alphaproteobacteria</taxon>
        <taxon>Rhodobacterales</taxon>
        <taxon>Roseobacteraceae</taxon>
        <taxon>Roseicyclus</taxon>
    </lineage>
</organism>
<keyword evidence="2" id="KW-1185">Reference proteome</keyword>